<dbReference type="InterPro" id="IPR052023">
    <property type="entry name" value="Histidine_kinase_KdpD"/>
</dbReference>
<gene>
    <name evidence="5" type="ORF">SAMN02745225_00410</name>
</gene>
<keyword evidence="5" id="KW-0813">Transport</keyword>
<dbReference type="EMBL" id="FQUL01000003">
    <property type="protein sequence ID" value="SHE36342.1"/>
    <property type="molecule type" value="Genomic_DNA"/>
</dbReference>
<keyword evidence="6" id="KW-1185">Reference proteome</keyword>
<accession>A0A1M4SVY6</accession>
<reference evidence="6" key="1">
    <citation type="submission" date="2016-11" db="EMBL/GenBank/DDBJ databases">
        <authorList>
            <person name="Varghese N."/>
            <person name="Submissions S."/>
        </authorList>
    </citation>
    <scope>NUCLEOTIDE SEQUENCE [LARGE SCALE GENOMIC DNA]</scope>
    <source>
        <strain evidence="6">DSM 19514</strain>
    </source>
</reference>
<name>A0A1M4SVY6_9ACTN</name>
<dbReference type="GO" id="GO:0034220">
    <property type="term" value="P:monoatomic ion transmembrane transport"/>
    <property type="evidence" value="ECO:0007669"/>
    <property type="project" value="UniProtKB-KW"/>
</dbReference>
<organism evidence="5 6">
    <name type="scientific">Ferrithrix thermotolerans DSM 19514</name>
    <dbReference type="NCBI Taxonomy" id="1121881"/>
    <lineage>
        <taxon>Bacteria</taxon>
        <taxon>Bacillati</taxon>
        <taxon>Actinomycetota</taxon>
        <taxon>Acidimicrobiia</taxon>
        <taxon>Acidimicrobiales</taxon>
        <taxon>Acidimicrobiaceae</taxon>
        <taxon>Ferrithrix</taxon>
    </lineage>
</organism>
<keyword evidence="5" id="KW-0406">Ion transport</keyword>
<keyword evidence="1" id="KW-0808">Transferase</keyword>
<evidence type="ECO:0000313" key="6">
    <source>
        <dbReference type="Proteomes" id="UP000184295"/>
    </source>
</evidence>
<dbReference type="InterPro" id="IPR003852">
    <property type="entry name" value="Sig_transdc_His_kinase_KdpD_N"/>
</dbReference>
<dbReference type="AlphaFoldDB" id="A0A1M4SVY6"/>
<keyword evidence="5" id="KW-0407">Ion channel</keyword>
<dbReference type="PANTHER" id="PTHR45569:SF1">
    <property type="entry name" value="SENSOR PROTEIN KDPD"/>
    <property type="match status" value="1"/>
</dbReference>
<protein>
    <submittedName>
        <fullName evidence="5">Osmosensitive K+ channel His kinase sensor domain-containing protein</fullName>
    </submittedName>
</protein>
<dbReference type="Proteomes" id="UP000184295">
    <property type="component" value="Unassembled WGS sequence"/>
</dbReference>
<evidence type="ECO:0000313" key="5">
    <source>
        <dbReference type="EMBL" id="SHE36342.1"/>
    </source>
</evidence>
<dbReference type="Gene3D" id="3.40.50.300">
    <property type="entry name" value="P-loop containing nucleotide triphosphate hydrolases"/>
    <property type="match status" value="1"/>
</dbReference>
<evidence type="ECO:0000256" key="1">
    <source>
        <dbReference type="ARBA" id="ARBA00022679"/>
    </source>
</evidence>
<dbReference type="InterPro" id="IPR027417">
    <property type="entry name" value="P-loop_NTPase"/>
</dbReference>
<dbReference type="OrthoDB" id="9806130at2"/>
<dbReference type="GO" id="GO:0005886">
    <property type="term" value="C:plasma membrane"/>
    <property type="evidence" value="ECO:0007669"/>
    <property type="project" value="TreeGrafter"/>
</dbReference>
<keyword evidence="2 5" id="KW-0418">Kinase</keyword>
<proteinExistence type="predicted"/>
<feature type="domain" description="Signal transduction histidine kinase osmosensitive K+ channel sensor N-terminal" evidence="4">
    <location>
        <begin position="1"/>
        <end position="79"/>
    </location>
</feature>
<evidence type="ECO:0000259" key="4">
    <source>
        <dbReference type="Pfam" id="PF02702"/>
    </source>
</evidence>
<dbReference type="PANTHER" id="PTHR45569">
    <property type="entry name" value="SENSOR PROTEIN KDPD"/>
    <property type="match status" value="1"/>
</dbReference>
<dbReference type="RefSeq" id="WP_072788234.1">
    <property type="nucleotide sequence ID" value="NZ_FQUL01000003.1"/>
</dbReference>
<sequence>MVLIDELAHSNVSGSGRHEKRWEDVLDVLSRGTSVVITWNIQHLGSVADAVEEFVGAKVRERVPDQVVRRADQIKLVDSSI</sequence>
<evidence type="ECO:0000256" key="3">
    <source>
        <dbReference type="ARBA" id="ARBA00023012"/>
    </source>
</evidence>
<dbReference type="Pfam" id="PF02702">
    <property type="entry name" value="KdpD"/>
    <property type="match status" value="1"/>
</dbReference>
<keyword evidence="3" id="KW-0902">Two-component regulatory system</keyword>
<dbReference type="STRING" id="1121881.SAMN02745225_00410"/>
<dbReference type="GO" id="GO:0000155">
    <property type="term" value="F:phosphorelay sensor kinase activity"/>
    <property type="evidence" value="ECO:0007669"/>
    <property type="project" value="InterPro"/>
</dbReference>
<evidence type="ECO:0000256" key="2">
    <source>
        <dbReference type="ARBA" id="ARBA00022777"/>
    </source>
</evidence>